<dbReference type="PROSITE" id="PS51257">
    <property type="entry name" value="PROKAR_LIPOPROTEIN"/>
    <property type="match status" value="1"/>
</dbReference>
<keyword evidence="2" id="KW-1185">Reference proteome</keyword>
<dbReference type="Gene3D" id="3.40.50.1110">
    <property type="entry name" value="SGNH hydrolase"/>
    <property type="match status" value="1"/>
</dbReference>
<dbReference type="AlphaFoldDB" id="A0A4V1ZD18"/>
<sequence>MKNNCLLLIALSTSVFACKDKMDIKEIPPVVINPVPIDSVANAIEKDKSLYALQPFATGDTITRPVKPDIHFNWETSTDLTPLSDKPKEAFNYTAIGGGLTAGWRDGGLYRQGQQTAYPNLIAHQMGLVNFKTPLFSAEKGNGTGYKVYNKAKVTWDYVGNNTAIEQKFPLKLEKYVGDANNLGMPKMIISESNYFSSIAKGKDIYYNNKKYMVFLERFAKTSKEEDISYKKLFFKSDKKPDFFSVEIGIEDLVTAYLNGQPNSIHDATLQDILVDYNGLFNSGAKGVLCTVPDMLETPYFNIFKLIEEQLKTVWYIDKWGSVQRQATRVKLLPVERLKNMLLITEYGTFASSLYINDVVMDDNIYRRDLLNRRLRQMAEEKNFALVDLEALYAKILKGNYVTDDGFVVSGKFPEGNFFSQDGIYPSAIGQAIIANEFIKAINKTYKTKIPLINLTEYSKKVF</sequence>
<dbReference type="EMBL" id="SEWF01000023">
    <property type="protein sequence ID" value="RYU94610.1"/>
    <property type="molecule type" value="Genomic_DNA"/>
</dbReference>
<dbReference type="InterPro" id="IPR036514">
    <property type="entry name" value="SGNH_hydro_sf"/>
</dbReference>
<dbReference type="SUPFAM" id="SSF52266">
    <property type="entry name" value="SGNH hydrolase"/>
    <property type="match status" value="1"/>
</dbReference>
<gene>
    <name evidence="1" type="ORF">EWM59_15875</name>
</gene>
<name>A0A4V1ZD18_9BACT</name>
<reference evidence="1 2" key="1">
    <citation type="submission" date="2019-02" db="EMBL/GenBank/DDBJ databases">
        <title>Bacterial novel species Emticicia sp. 17J42-9 isolated from soil.</title>
        <authorList>
            <person name="Jung H.-Y."/>
        </authorList>
    </citation>
    <scope>NUCLEOTIDE SEQUENCE [LARGE SCALE GENOMIC DNA]</scope>
    <source>
        <strain evidence="1 2">17J42-9</strain>
    </source>
</reference>
<comment type="caution">
    <text evidence="1">The sequence shown here is derived from an EMBL/GenBank/DDBJ whole genome shotgun (WGS) entry which is preliminary data.</text>
</comment>
<evidence type="ECO:0000313" key="1">
    <source>
        <dbReference type="EMBL" id="RYU94610.1"/>
    </source>
</evidence>
<dbReference type="RefSeq" id="WP_130022215.1">
    <property type="nucleotide sequence ID" value="NZ_SEWF01000023.1"/>
</dbReference>
<evidence type="ECO:0008006" key="3">
    <source>
        <dbReference type="Google" id="ProtNLM"/>
    </source>
</evidence>
<accession>A0A4V1ZD18</accession>
<dbReference type="GO" id="GO:0016788">
    <property type="term" value="F:hydrolase activity, acting on ester bonds"/>
    <property type="evidence" value="ECO:0007669"/>
    <property type="project" value="UniProtKB-ARBA"/>
</dbReference>
<dbReference type="Proteomes" id="UP000293162">
    <property type="component" value="Unassembled WGS sequence"/>
</dbReference>
<evidence type="ECO:0000313" key="2">
    <source>
        <dbReference type="Proteomes" id="UP000293162"/>
    </source>
</evidence>
<protein>
    <recommendedName>
        <fullName evidence="3">SGNH/GDSL hydrolase family protein</fullName>
    </recommendedName>
</protein>
<organism evidence="1 2">
    <name type="scientific">Emticicia agri</name>
    <dbReference type="NCBI Taxonomy" id="2492393"/>
    <lineage>
        <taxon>Bacteria</taxon>
        <taxon>Pseudomonadati</taxon>
        <taxon>Bacteroidota</taxon>
        <taxon>Cytophagia</taxon>
        <taxon>Cytophagales</taxon>
        <taxon>Leadbetterellaceae</taxon>
        <taxon>Emticicia</taxon>
    </lineage>
</organism>
<dbReference type="OrthoDB" id="9764164at2"/>
<proteinExistence type="predicted"/>